<dbReference type="Gene3D" id="3.40.50.150">
    <property type="entry name" value="Vaccinia Virus protein VP39"/>
    <property type="match status" value="1"/>
</dbReference>
<keyword evidence="9" id="KW-1185">Reference proteome</keyword>
<evidence type="ECO:0000256" key="7">
    <source>
        <dbReference type="SAM" id="MobiDB-lite"/>
    </source>
</evidence>
<dbReference type="KEGG" id="snep:Enr13x_64690"/>
<dbReference type="AlphaFoldDB" id="A0A518I0C6"/>
<evidence type="ECO:0000313" key="9">
    <source>
        <dbReference type="Proteomes" id="UP000319004"/>
    </source>
</evidence>
<name>A0A518I0C6_9BACT</name>
<dbReference type="Pfam" id="PF01795">
    <property type="entry name" value="Methyltransf_5"/>
    <property type="match status" value="1"/>
</dbReference>
<dbReference type="SUPFAM" id="SSF53335">
    <property type="entry name" value="S-adenosyl-L-methionine-dependent methyltransferases"/>
    <property type="match status" value="1"/>
</dbReference>
<dbReference type="Proteomes" id="UP000319004">
    <property type="component" value="Chromosome"/>
</dbReference>
<dbReference type="InterPro" id="IPR002903">
    <property type="entry name" value="RsmH"/>
</dbReference>
<evidence type="ECO:0000256" key="2">
    <source>
        <dbReference type="ARBA" id="ARBA00022552"/>
    </source>
</evidence>
<accession>A0A518I0C6</accession>
<feature type="binding site" evidence="6">
    <location>
        <begin position="132"/>
        <end position="134"/>
    </location>
    <ligand>
        <name>S-adenosyl-L-methionine</name>
        <dbReference type="ChEBI" id="CHEBI:59789"/>
    </ligand>
</feature>
<dbReference type="PANTHER" id="PTHR11265">
    <property type="entry name" value="S-ADENOSYL-METHYLTRANSFERASE MRAW"/>
    <property type="match status" value="1"/>
</dbReference>
<dbReference type="NCBIfam" id="TIGR00006">
    <property type="entry name" value="16S rRNA (cytosine(1402)-N(4))-methyltransferase RsmH"/>
    <property type="match status" value="1"/>
</dbReference>
<comment type="subcellular location">
    <subcellularLocation>
        <location evidence="6">Cytoplasm</location>
    </subcellularLocation>
</comment>
<evidence type="ECO:0000313" key="8">
    <source>
        <dbReference type="EMBL" id="QDV46560.1"/>
    </source>
</evidence>
<evidence type="ECO:0000256" key="6">
    <source>
        <dbReference type="HAMAP-Rule" id="MF_01007"/>
    </source>
</evidence>
<protein>
    <recommendedName>
        <fullName evidence="6">Ribosomal RNA small subunit methyltransferase H</fullName>
        <ecNumber evidence="6">2.1.1.199</ecNumber>
    </recommendedName>
    <alternativeName>
        <fullName evidence="6">16S rRNA m(4)C1402 methyltransferase</fullName>
    </alternativeName>
    <alternativeName>
        <fullName evidence="6">rRNA (cytosine-N(4)-)-methyltransferase RsmH</fullName>
    </alternativeName>
</protein>
<dbReference type="InterPro" id="IPR023397">
    <property type="entry name" value="SAM-dep_MeTrfase_MraW_recog"/>
</dbReference>
<organism evidence="8 9">
    <name type="scientific">Stieleria neptunia</name>
    <dbReference type="NCBI Taxonomy" id="2527979"/>
    <lineage>
        <taxon>Bacteria</taxon>
        <taxon>Pseudomonadati</taxon>
        <taxon>Planctomycetota</taxon>
        <taxon>Planctomycetia</taxon>
        <taxon>Pirellulales</taxon>
        <taxon>Pirellulaceae</taxon>
        <taxon>Stieleria</taxon>
    </lineage>
</organism>
<keyword evidence="4 6" id="KW-0808">Transferase</keyword>
<feature type="binding site" evidence="6">
    <location>
        <position position="152"/>
    </location>
    <ligand>
        <name>S-adenosyl-L-methionine</name>
        <dbReference type="ChEBI" id="CHEBI:59789"/>
    </ligand>
</feature>
<dbReference type="GO" id="GO:0071424">
    <property type="term" value="F:rRNA (cytosine-N4-)-methyltransferase activity"/>
    <property type="evidence" value="ECO:0007669"/>
    <property type="project" value="UniProtKB-UniRule"/>
</dbReference>
<feature type="binding site" evidence="6">
    <location>
        <position position="198"/>
    </location>
    <ligand>
        <name>S-adenosyl-L-methionine</name>
        <dbReference type="ChEBI" id="CHEBI:59789"/>
    </ligand>
</feature>
<gene>
    <name evidence="6 8" type="primary">rsmH</name>
    <name evidence="8" type="ORF">Enr13x_64690</name>
</gene>
<sequence length="390" mass="42849">MRDGWLAENFFRHDSFPGSAWERNAPPALPVHSEGGAFKTVSSRAEPGNKAETLPLPEKGQYDAPSGASCGAARATARKGRRTTKISSNGLTPVPEPNENSPCHVSVMPDEIVHGVSECSPRIVIDGTYGAGGHSRLLLDVVGDGGMVIGLDRDPAVLARVESEPAVDRLSVFLGSYEQAAKALEASGLEYADAMVLDLGLSSDQLADRDRGFSFQHDGPLDLRFDPENGIPASEWLARNNEKAIADAIYQFGEERFSRRIAREIVARAKRREPVRTVAALVEICRRCVPRGKHHDIHPATRTFQALRIAVNEELEILTRTLEQAPEWLSSGGRLAVISFHSLEDRIVKNAFRDDDRWNVLTKKPLRPSQEEVAVNARSRSAKLRVAERV</sequence>
<comment type="similarity">
    <text evidence="1 6">Belongs to the methyltransferase superfamily. RsmH family.</text>
</comment>
<dbReference type="InterPro" id="IPR029063">
    <property type="entry name" value="SAM-dependent_MTases_sf"/>
</dbReference>
<dbReference type="EC" id="2.1.1.199" evidence="6"/>
<dbReference type="GO" id="GO:0070475">
    <property type="term" value="P:rRNA base methylation"/>
    <property type="evidence" value="ECO:0007669"/>
    <property type="project" value="UniProtKB-UniRule"/>
</dbReference>
<proteinExistence type="inferred from homology"/>
<feature type="region of interest" description="Disordered" evidence="7">
    <location>
        <begin position="40"/>
        <end position="102"/>
    </location>
</feature>
<keyword evidence="5 6" id="KW-0949">S-adenosyl-L-methionine</keyword>
<dbReference type="EMBL" id="CP037423">
    <property type="protein sequence ID" value="QDV46560.1"/>
    <property type="molecule type" value="Genomic_DNA"/>
</dbReference>
<feature type="binding site" evidence="6">
    <location>
        <position position="205"/>
    </location>
    <ligand>
        <name>S-adenosyl-L-methionine</name>
        <dbReference type="ChEBI" id="CHEBI:59789"/>
    </ligand>
</feature>
<keyword evidence="6" id="KW-0963">Cytoplasm</keyword>
<dbReference type="Gene3D" id="1.10.150.170">
    <property type="entry name" value="Putative methyltransferase TM0872, insert domain"/>
    <property type="match status" value="1"/>
</dbReference>
<dbReference type="SUPFAM" id="SSF81799">
    <property type="entry name" value="Putative methyltransferase TM0872, insert domain"/>
    <property type="match status" value="1"/>
</dbReference>
<feature type="binding site" evidence="6">
    <location>
        <position position="177"/>
    </location>
    <ligand>
        <name>S-adenosyl-L-methionine</name>
        <dbReference type="ChEBI" id="CHEBI:59789"/>
    </ligand>
</feature>
<dbReference type="HAMAP" id="MF_01007">
    <property type="entry name" value="16SrRNA_methyltr_H"/>
    <property type="match status" value="1"/>
</dbReference>
<dbReference type="GO" id="GO:0005737">
    <property type="term" value="C:cytoplasm"/>
    <property type="evidence" value="ECO:0007669"/>
    <property type="project" value="UniProtKB-SubCell"/>
</dbReference>
<comment type="function">
    <text evidence="6">Specifically methylates the N4 position of cytidine in position 1402 (C1402) of 16S rRNA.</text>
</comment>
<evidence type="ECO:0000256" key="5">
    <source>
        <dbReference type="ARBA" id="ARBA00022691"/>
    </source>
</evidence>
<evidence type="ECO:0000256" key="1">
    <source>
        <dbReference type="ARBA" id="ARBA00010396"/>
    </source>
</evidence>
<keyword evidence="2 6" id="KW-0698">rRNA processing</keyword>
<reference evidence="8 9" key="1">
    <citation type="submission" date="2019-03" db="EMBL/GenBank/DDBJ databases">
        <title>Deep-cultivation of Planctomycetes and their phenomic and genomic characterization uncovers novel biology.</title>
        <authorList>
            <person name="Wiegand S."/>
            <person name="Jogler M."/>
            <person name="Boedeker C."/>
            <person name="Pinto D."/>
            <person name="Vollmers J."/>
            <person name="Rivas-Marin E."/>
            <person name="Kohn T."/>
            <person name="Peeters S.H."/>
            <person name="Heuer A."/>
            <person name="Rast P."/>
            <person name="Oberbeckmann S."/>
            <person name="Bunk B."/>
            <person name="Jeske O."/>
            <person name="Meyerdierks A."/>
            <person name="Storesund J.E."/>
            <person name="Kallscheuer N."/>
            <person name="Luecker S."/>
            <person name="Lage O.M."/>
            <person name="Pohl T."/>
            <person name="Merkel B.J."/>
            <person name="Hornburger P."/>
            <person name="Mueller R.-W."/>
            <person name="Bruemmer F."/>
            <person name="Labrenz M."/>
            <person name="Spormann A.M."/>
            <person name="Op den Camp H."/>
            <person name="Overmann J."/>
            <person name="Amann R."/>
            <person name="Jetten M.S.M."/>
            <person name="Mascher T."/>
            <person name="Medema M.H."/>
            <person name="Devos D.P."/>
            <person name="Kaster A.-K."/>
            <person name="Ovreas L."/>
            <person name="Rohde M."/>
            <person name="Galperin M.Y."/>
            <person name="Jogler C."/>
        </authorList>
    </citation>
    <scope>NUCLEOTIDE SEQUENCE [LARGE SCALE GENOMIC DNA]</scope>
    <source>
        <strain evidence="8 9">Enr13</strain>
    </source>
</reference>
<evidence type="ECO:0000256" key="4">
    <source>
        <dbReference type="ARBA" id="ARBA00022679"/>
    </source>
</evidence>
<dbReference type="PANTHER" id="PTHR11265:SF0">
    <property type="entry name" value="12S RRNA N4-METHYLCYTIDINE METHYLTRANSFERASE"/>
    <property type="match status" value="1"/>
</dbReference>
<evidence type="ECO:0000256" key="3">
    <source>
        <dbReference type="ARBA" id="ARBA00022603"/>
    </source>
</evidence>
<comment type="catalytic activity">
    <reaction evidence="6">
        <text>cytidine(1402) in 16S rRNA + S-adenosyl-L-methionine = N(4)-methylcytidine(1402) in 16S rRNA + S-adenosyl-L-homocysteine + H(+)</text>
        <dbReference type="Rhea" id="RHEA:42928"/>
        <dbReference type="Rhea" id="RHEA-COMP:10286"/>
        <dbReference type="Rhea" id="RHEA-COMP:10287"/>
        <dbReference type="ChEBI" id="CHEBI:15378"/>
        <dbReference type="ChEBI" id="CHEBI:57856"/>
        <dbReference type="ChEBI" id="CHEBI:59789"/>
        <dbReference type="ChEBI" id="CHEBI:74506"/>
        <dbReference type="ChEBI" id="CHEBI:82748"/>
        <dbReference type="EC" id="2.1.1.199"/>
    </reaction>
</comment>
<keyword evidence="3 6" id="KW-0489">Methyltransferase</keyword>